<evidence type="ECO:0000256" key="1">
    <source>
        <dbReference type="SAM" id="Phobius"/>
    </source>
</evidence>
<evidence type="ECO:0000313" key="3">
    <source>
        <dbReference type="Proteomes" id="UP000314294"/>
    </source>
</evidence>
<gene>
    <name evidence="2" type="ORF">EYF80_018302</name>
</gene>
<dbReference type="AlphaFoldDB" id="A0A4Z2I0Q0"/>
<protein>
    <submittedName>
        <fullName evidence="2">Uncharacterized protein</fullName>
    </submittedName>
</protein>
<sequence length="105" mass="11386">MLCPNHSKETCMADSYAVGIMDTMGLEHYRLIQKSMLTLLTCLSCVIISRVVAVATMAPLLPALSCRDRESPDTNCTPSSVTLTLSSTTRMLLSARTDDVRGDST</sequence>
<dbReference type="EMBL" id="SRLO01000149">
    <property type="protein sequence ID" value="TNN71468.1"/>
    <property type="molecule type" value="Genomic_DNA"/>
</dbReference>
<keyword evidence="1" id="KW-1133">Transmembrane helix</keyword>
<accession>A0A4Z2I0Q0</accession>
<evidence type="ECO:0000313" key="2">
    <source>
        <dbReference type="EMBL" id="TNN71468.1"/>
    </source>
</evidence>
<comment type="caution">
    <text evidence="2">The sequence shown here is derived from an EMBL/GenBank/DDBJ whole genome shotgun (WGS) entry which is preliminary data.</text>
</comment>
<proteinExistence type="predicted"/>
<dbReference type="Proteomes" id="UP000314294">
    <property type="component" value="Unassembled WGS sequence"/>
</dbReference>
<feature type="transmembrane region" description="Helical" evidence="1">
    <location>
        <begin position="37"/>
        <end position="61"/>
    </location>
</feature>
<organism evidence="2 3">
    <name type="scientific">Liparis tanakae</name>
    <name type="common">Tanaka's snailfish</name>
    <dbReference type="NCBI Taxonomy" id="230148"/>
    <lineage>
        <taxon>Eukaryota</taxon>
        <taxon>Metazoa</taxon>
        <taxon>Chordata</taxon>
        <taxon>Craniata</taxon>
        <taxon>Vertebrata</taxon>
        <taxon>Euteleostomi</taxon>
        <taxon>Actinopterygii</taxon>
        <taxon>Neopterygii</taxon>
        <taxon>Teleostei</taxon>
        <taxon>Neoteleostei</taxon>
        <taxon>Acanthomorphata</taxon>
        <taxon>Eupercaria</taxon>
        <taxon>Perciformes</taxon>
        <taxon>Cottioidei</taxon>
        <taxon>Cottales</taxon>
        <taxon>Liparidae</taxon>
        <taxon>Liparis</taxon>
    </lineage>
</organism>
<keyword evidence="1" id="KW-0472">Membrane</keyword>
<name>A0A4Z2I0Q0_9TELE</name>
<reference evidence="2 3" key="1">
    <citation type="submission" date="2019-03" db="EMBL/GenBank/DDBJ databases">
        <title>First draft genome of Liparis tanakae, snailfish: a comprehensive survey of snailfish specific genes.</title>
        <authorList>
            <person name="Kim W."/>
            <person name="Song I."/>
            <person name="Jeong J.-H."/>
            <person name="Kim D."/>
            <person name="Kim S."/>
            <person name="Ryu S."/>
            <person name="Song J.Y."/>
            <person name="Lee S.K."/>
        </authorList>
    </citation>
    <scope>NUCLEOTIDE SEQUENCE [LARGE SCALE GENOMIC DNA]</scope>
    <source>
        <tissue evidence="2">Muscle</tissue>
    </source>
</reference>
<keyword evidence="3" id="KW-1185">Reference proteome</keyword>
<keyword evidence="1" id="KW-0812">Transmembrane</keyword>